<dbReference type="AlphaFoldDB" id="E1ZHH2"/>
<accession>E1ZHH2</accession>
<dbReference type="Proteomes" id="UP000008141">
    <property type="component" value="Unassembled WGS sequence"/>
</dbReference>
<dbReference type="Gene3D" id="3.10.50.40">
    <property type="match status" value="1"/>
</dbReference>
<dbReference type="PANTHER" id="PTHR47598:SF1">
    <property type="entry name" value="PEPTIDYL-PROLYL CIS-TRANS ISOMERASE FKBP17-2, CHLOROPLASTIC"/>
    <property type="match status" value="1"/>
</dbReference>
<keyword evidence="1" id="KW-0413">Isomerase</keyword>
<dbReference type="EMBL" id="GL433847">
    <property type="protein sequence ID" value="EFN54462.1"/>
    <property type="molecule type" value="Genomic_DNA"/>
</dbReference>
<dbReference type="RefSeq" id="XP_005846564.1">
    <property type="nucleotide sequence ID" value="XM_005846502.1"/>
</dbReference>
<reference evidence="3 4" key="1">
    <citation type="journal article" date="2010" name="Plant Cell">
        <title>The Chlorella variabilis NC64A genome reveals adaptation to photosymbiosis, coevolution with viruses, and cryptic sex.</title>
        <authorList>
            <person name="Blanc G."/>
            <person name="Duncan G."/>
            <person name="Agarkova I."/>
            <person name="Borodovsky M."/>
            <person name="Gurnon J."/>
            <person name="Kuo A."/>
            <person name="Lindquist E."/>
            <person name="Lucas S."/>
            <person name="Pangilinan J."/>
            <person name="Polle J."/>
            <person name="Salamov A."/>
            <person name="Terry A."/>
            <person name="Yamada T."/>
            <person name="Dunigan D.D."/>
            <person name="Grigoriev I.V."/>
            <person name="Claverie J.M."/>
            <person name="Van Etten J.L."/>
        </authorList>
    </citation>
    <scope>NUCLEOTIDE SEQUENCE [LARGE SCALE GENOMIC DNA]</scope>
    <source>
        <strain evidence="3 4">NC64A</strain>
    </source>
</reference>
<dbReference type="OrthoDB" id="1902587at2759"/>
<dbReference type="PROSITE" id="PS50059">
    <property type="entry name" value="FKBP_PPIASE"/>
    <property type="match status" value="1"/>
</dbReference>
<dbReference type="InterPro" id="IPR046357">
    <property type="entry name" value="PPIase_dom_sf"/>
</dbReference>
<dbReference type="GO" id="GO:0009507">
    <property type="term" value="C:chloroplast"/>
    <property type="evidence" value="ECO:0007669"/>
    <property type="project" value="TreeGrafter"/>
</dbReference>
<dbReference type="PANTHER" id="PTHR47598">
    <property type="entry name" value="PEPTIDYL-PROLYL CIS-TRANS ISOMERASE FKBP17-2, CHLOROPLASTIC"/>
    <property type="match status" value="1"/>
</dbReference>
<comment type="catalytic activity">
    <reaction evidence="1">
        <text>[protein]-peptidylproline (omega=180) = [protein]-peptidylproline (omega=0)</text>
        <dbReference type="Rhea" id="RHEA:16237"/>
        <dbReference type="Rhea" id="RHEA-COMP:10747"/>
        <dbReference type="Rhea" id="RHEA-COMP:10748"/>
        <dbReference type="ChEBI" id="CHEBI:83833"/>
        <dbReference type="ChEBI" id="CHEBI:83834"/>
        <dbReference type="EC" id="5.2.1.8"/>
    </reaction>
</comment>
<dbReference type="Pfam" id="PF00254">
    <property type="entry name" value="FKBP_C"/>
    <property type="match status" value="1"/>
</dbReference>
<evidence type="ECO:0000256" key="1">
    <source>
        <dbReference type="PROSITE-ProRule" id="PRU00277"/>
    </source>
</evidence>
<gene>
    <name evidence="3" type="ORF">CHLNCDRAFT_135085</name>
</gene>
<dbReference type="SUPFAM" id="SSF54534">
    <property type="entry name" value="FKBP-like"/>
    <property type="match status" value="1"/>
</dbReference>
<evidence type="ECO:0000313" key="4">
    <source>
        <dbReference type="Proteomes" id="UP000008141"/>
    </source>
</evidence>
<dbReference type="InParanoid" id="E1ZHH2"/>
<dbReference type="GO" id="GO:0003755">
    <property type="term" value="F:peptidyl-prolyl cis-trans isomerase activity"/>
    <property type="evidence" value="ECO:0007669"/>
    <property type="project" value="UniProtKB-KW"/>
</dbReference>
<feature type="domain" description="PPIase FKBP-type" evidence="2">
    <location>
        <begin position="23"/>
        <end position="128"/>
    </location>
</feature>
<evidence type="ECO:0000313" key="3">
    <source>
        <dbReference type="EMBL" id="EFN54462.1"/>
    </source>
</evidence>
<dbReference type="EC" id="5.2.1.8" evidence="1"/>
<dbReference type="eggNOG" id="KOG0549">
    <property type="taxonomic scope" value="Eukaryota"/>
</dbReference>
<dbReference type="STRING" id="554065.E1ZHH2"/>
<dbReference type="OMA" id="DENCGAI"/>
<evidence type="ECO:0000259" key="2">
    <source>
        <dbReference type="PROSITE" id="PS50059"/>
    </source>
</evidence>
<name>E1ZHH2_CHLVA</name>
<dbReference type="InterPro" id="IPR001179">
    <property type="entry name" value="PPIase_FKBP_dom"/>
</dbReference>
<protein>
    <recommendedName>
        <fullName evidence="1">peptidylprolyl isomerase</fullName>
        <ecNumber evidence="1">5.2.1.8</ecNumber>
    </recommendedName>
</protein>
<organism evidence="4">
    <name type="scientific">Chlorella variabilis</name>
    <name type="common">Green alga</name>
    <dbReference type="NCBI Taxonomy" id="554065"/>
    <lineage>
        <taxon>Eukaryota</taxon>
        <taxon>Viridiplantae</taxon>
        <taxon>Chlorophyta</taxon>
        <taxon>core chlorophytes</taxon>
        <taxon>Trebouxiophyceae</taxon>
        <taxon>Chlorellales</taxon>
        <taxon>Chlorellaceae</taxon>
        <taxon>Chlorella clade</taxon>
        <taxon>Chlorella</taxon>
    </lineage>
</organism>
<dbReference type="InterPro" id="IPR053111">
    <property type="entry name" value="Chloro_FKBP-type_PPIase"/>
</dbReference>
<sequence length="163" mass="16461">MALPGKKVLPDEPGSGTAAARPGDLVLLHYEGALAGDGSLFDSTRGGQMYLDGGKGALRPVAIRLGGAPVPGVCEGLQRGVEGMVVGGRRTFLVPAALGFGGSTVRGPYGIVPGGSTLRYEVELLRLSRQGPDALMTGIAQCGAGAVNERTAGCADIKPAEFV</sequence>
<keyword evidence="1" id="KW-0697">Rotamase</keyword>
<keyword evidence="4" id="KW-1185">Reference proteome</keyword>
<proteinExistence type="predicted"/>
<dbReference type="GeneID" id="17354155"/>
<dbReference type="KEGG" id="cvr:CHLNCDRAFT_135085"/>